<proteinExistence type="predicted"/>
<dbReference type="VEuPathDB" id="VectorBase:LOC119179262"/>
<gene>
    <name evidence="1" type="ORF">HPB51_029295</name>
</gene>
<evidence type="ECO:0000313" key="2">
    <source>
        <dbReference type="Proteomes" id="UP000821866"/>
    </source>
</evidence>
<dbReference type="Proteomes" id="UP000821866">
    <property type="component" value="Unassembled WGS sequence"/>
</dbReference>
<dbReference type="AlphaFoldDB" id="A0A9J6CUG4"/>
<dbReference type="CDD" id="cd05380">
    <property type="entry name" value="CAP_euk"/>
    <property type="match status" value="1"/>
</dbReference>
<keyword evidence="2" id="KW-1185">Reference proteome</keyword>
<reference evidence="1" key="2">
    <citation type="submission" date="2021-09" db="EMBL/GenBank/DDBJ databases">
        <authorList>
            <person name="Jia N."/>
            <person name="Wang J."/>
            <person name="Shi W."/>
            <person name="Du L."/>
            <person name="Sun Y."/>
            <person name="Zhan W."/>
            <person name="Jiang J."/>
            <person name="Wang Q."/>
            <person name="Zhang B."/>
            <person name="Ji P."/>
            <person name="Sakyi L.B."/>
            <person name="Cui X."/>
            <person name="Yuan T."/>
            <person name="Jiang B."/>
            <person name="Yang W."/>
            <person name="Lam T.T.-Y."/>
            <person name="Chang Q."/>
            <person name="Ding S."/>
            <person name="Wang X."/>
            <person name="Zhu J."/>
            <person name="Ruan X."/>
            <person name="Zhao L."/>
            <person name="Wei J."/>
            <person name="Que T."/>
            <person name="Du C."/>
            <person name="Cheng J."/>
            <person name="Dai P."/>
            <person name="Han X."/>
            <person name="Huang E."/>
            <person name="Gao Y."/>
            <person name="Liu J."/>
            <person name="Shao H."/>
            <person name="Ye R."/>
            <person name="Li L."/>
            <person name="Wei W."/>
            <person name="Wang X."/>
            <person name="Wang C."/>
            <person name="Huo Q."/>
            <person name="Li W."/>
            <person name="Guo W."/>
            <person name="Chen H."/>
            <person name="Chen S."/>
            <person name="Zhou L."/>
            <person name="Zhou L."/>
            <person name="Ni X."/>
            <person name="Tian J."/>
            <person name="Zhou Y."/>
            <person name="Sheng Y."/>
            <person name="Liu T."/>
            <person name="Pan Y."/>
            <person name="Xia L."/>
            <person name="Li J."/>
            <person name="Zhao F."/>
            <person name="Cao W."/>
        </authorList>
    </citation>
    <scope>NUCLEOTIDE SEQUENCE</scope>
    <source>
        <strain evidence="1">Rmic-2018</strain>
        <tissue evidence="1">Larvae</tissue>
    </source>
</reference>
<reference evidence="1" key="1">
    <citation type="journal article" date="2020" name="Cell">
        <title>Large-Scale Comparative Analyses of Tick Genomes Elucidate Their Genetic Diversity and Vector Capacities.</title>
        <authorList>
            <consortium name="Tick Genome and Microbiome Consortium (TIGMIC)"/>
            <person name="Jia N."/>
            <person name="Wang J."/>
            <person name="Shi W."/>
            <person name="Du L."/>
            <person name="Sun Y."/>
            <person name="Zhan W."/>
            <person name="Jiang J.F."/>
            <person name="Wang Q."/>
            <person name="Zhang B."/>
            <person name="Ji P."/>
            <person name="Bell-Sakyi L."/>
            <person name="Cui X.M."/>
            <person name="Yuan T.T."/>
            <person name="Jiang B.G."/>
            <person name="Yang W.F."/>
            <person name="Lam T.T."/>
            <person name="Chang Q.C."/>
            <person name="Ding S.J."/>
            <person name="Wang X.J."/>
            <person name="Zhu J.G."/>
            <person name="Ruan X.D."/>
            <person name="Zhao L."/>
            <person name="Wei J.T."/>
            <person name="Ye R.Z."/>
            <person name="Que T.C."/>
            <person name="Du C.H."/>
            <person name="Zhou Y.H."/>
            <person name="Cheng J.X."/>
            <person name="Dai P.F."/>
            <person name="Guo W.B."/>
            <person name="Han X.H."/>
            <person name="Huang E.J."/>
            <person name="Li L.F."/>
            <person name="Wei W."/>
            <person name="Gao Y.C."/>
            <person name="Liu J.Z."/>
            <person name="Shao H.Z."/>
            <person name="Wang X."/>
            <person name="Wang C.C."/>
            <person name="Yang T.C."/>
            <person name="Huo Q.B."/>
            <person name="Li W."/>
            <person name="Chen H.Y."/>
            <person name="Chen S.E."/>
            <person name="Zhou L.G."/>
            <person name="Ni X.B."/>
            <person name="Tian J.H."/>
            <person name="Sheng Y."/>
            <person name="Liu T."/>
            <person name="Pan Y.S."/>
            <person name="Xia L.Y."/>
            <person name="Li J."/>
            <person name="Zhao F."/>
            <person name="Cao W.C."/>
        </authorList>
    </citation>
    <scope>NUCLEOTIDE SEQUENCE</scope>
    <source>
        <strain evidence="1">Rmic-2018</strain>
    </source>
</reference>
<name>A0A9J6CUG4_RHIMP</name>
<dbReference type="SUPFAM" id="SSF55797">
    <property type="entry name" value="PR-1-like"/>
    <property type="match status" value="1"/>
</dbReference>
<dbReference type="InterPro" id="IPR035940">
    <property type="entry name" value="CAP_sf"/>
</dbReference>
<sequence>MLEMLWNDELARVAEAKGRRCANRMGQIRNPTDPLYGTNDFPDIGLNVYTQWDNTETTPIILRVVIRNWFDQNIDLPRKELVKYKDALNTQDFVQLVAADTYALGCSYKLHAEHAAPAQSLPLPLLLRAEGALDRKAHLPVGAILLAVSGRHDV</sequence>
<organism evidence="1 2">
    <name type="scientific">Rhipicephalus microplus</name>
    <name type="common">Cattle tick</name>
    <name type="synonym">Boophilus microplus</name>
    <dbReference type="NCBI Taxonomy" id="6941"/>
    <lineage>
        <taxon>Eukaryota</taxon>
        <taxon>Metazoa</taxon>
        <taxon>Ecdysozoa</taxon>
        <taxon>Arthropoda</taxon>
        <taxon>Chelicerata</taxon>
        <taxon>Arachnida</taxon>
        <taxon>Acari</taxon>
        <taxon>Parasitiformes</taxon>
        <taxon>Ixodida</taxon>
        <taxon>Ixodoidea</taxon>
        <taxon>Ixodidae</taxon>
        <taxon>Rhipicephalinae</taxon>
        <taxon>Rhipicephalus</taxon>
        <taxon>Boophilus</taxon>
    </lineage>
</organism>
<accession>A0A9J6CUG4</accession>
<comment type="caution">
    <text evidence="1">The sequence shown here is derived from an EMBL/GenBank/DDBJ whole genome shotgun (WGS) entry which is preliminary data.</text>
</comment>
<dbReference type="Gene3D" id="3.40.33.10">
    <property type="entry name" value="CAP"/>
    <property type="match status" value="1"/>
</dbReference>
<evidence type="ECO:0000313" key="1">
    <source>
        <dbReference type="EMBL" id="KAH7932419.1"/>
    </source>
</evidence>
<dbReference type="EMBL" id="JABSTU010006694">
    <property type="protein sequence ID" value="KAH7932419.1"/>
    <property type="molecule type" value="Genomic_DNA"/>
</dbReference>
<protein>
    <submittedName>
        <fullName evidence="1">Uncharacterized protein</fullName>
    </submittedName>
</protein>